<dbReference type="PANTHER" id="PTHR21727:SF0">
    <property type="entry name" value="MRNA (2'-O-METHYLADENOSINE-N(6)-)-METHYLTRANSFERASE"/>
    <property type="match status" value="1"/>
</dbReference>
<dbReference type="InterPro" id="IPR029048">
    <property type="entry name" value="HSP70_C_sf"/>
</dbReference>
<dbReference type="GO" id="GO:0005634">
    <property type="term" value="C:nucleus"/>
    <property type="evidence" value="ECO:0007669"/>
    <property type="project" value="TreeGrafter"/>
</dbReference>
<protein>
    <recommendedName>
        <fullName evidence="2">WW domain-containing protein</fullName>
    </recommendedName>
</protein>
<evidence type="ECO:0000259" key="2">
    <source>
        <dbReference type="PROSITE" id="PS50020"/>
    </source>
</evidence>
<dbReference type="Pfam" id="PF00397">
    <property type="entry name" value="WW"/>
    <property type="match status" value="1"/>
</dbReference>
<reference evidence="3" key="2">
    <citation type="submission" date="2015-06" db="UniProtKB">
        <authorList>
            <consortium name="EnsemblMetazoa"/>
        </authorList>
    </citation>
    <scope>IDENTIFICATION</scope>
</reference>
<dbReference type="eggNOG" id="ENOG502QVT7">
    <property type="taxonomic scope" value="Eukaryota"/>
</dbReference>
<sequence length="731" mass="83314">MSTEPSAARIDLLKDDKNDAVNKINNNFQSTAGLPGKEPGTPTATPQNGCNNNNNNNTSSLTININAANNNNNANINMLSPEASSTSSSTHDPTHDLPPALFQQGWRVVWSKREQRPYYFNKTTNESLWEMPPLTGEGGDYDPLTDPLGISAPEQNHKPLRIGEKRSSSSSSDDPYSGTHKKFILSGPWDLEVTSNVIIWERAPVIVPHPHPDIEILRLNYLMKLRSQYQEMCHTRENIDAPRESFNRWLIERKTIDKGADPVLPSNCVPEISRSLYNEIITDIPIRLTRPKFGAEARKQLSRYAEAAKKMIESRNASPESRRIVKWSVEEAFQWIRKTLNATFEDYEERLKHLRTQCQPHLTEAAKSSVEGICSKLYHLSCSYVKKINEAEKEILKKDEIPEITAPLRPPKPKKVYCYSLQLAYRCPKYPPIQYHPEKDFVLVKYKTETLRLKPLFLQKMEHLYRYNCYDDKKFDIFLPRLFCLLKRYQVFLGNPQGEGVFTQVSLPKTVFACLNRLFGVTFECFASPLNCYFRQYCSAYGDVDGFFGSRGSMLNFFPIGGSFQAFPPYSDQLMEAIFDHFERLLANTSDPLSFIIFIPEYKENPISCLYKIELSVFKRAQITISANDYELRNGYQHICEPNQLHFKPNVPMMVIFLQNEPGFTRWGPNSQKLEELTNSFKMAKESSKDKDIGLLSPPPTPGPGVSTSTESSSKDSTVKEAGPQPITDVT</sequence>
<feature type="region of interest" description="Disordered" evidence="1">
    <location>
        <begin position="682"/>
        <end position="731"/>
    </location>
</feature>
<dbReference type="EMBL" id="CAEY01001960">
    <property type="status" value="NOT_ANNOTATED_CDS"/>
    <property type="molecule type" value="Genomic_DNA"/>
</dbReference>
<dbReference type="GO" id="GO:0099122">
    <property type="term" value="F:RNA polymerase II C-terminal domain binding"/>
    <property type="evidence" value="ECO:0007669"/>
    <property type="project" value="InterPro"/>
</dbReference>
<evidence type="ECO:0000256" key="1">
    <source>
        <dbReference type="SAM" id="MobiDB-lite"/>
    </source>
</evidence>
<keyword evidence="4" id="KW-1185">Reference proteome</keyword>
<dbReference type="OMA" id="ANENHRS"/>
<dbReference type="Proteomes" id="UP000015104">
    <property type="component" value="Unassembled WGS sequence"/>
</dbReference>
<reference evidence="4" key="1">
    <citation type="submission" date="2011-08" db="EMBL/GenBank/DDBJ databases">
        <authorList>
            <person name="Rombauts S."/>
        </authorList>
    </citation>
    <scope>NUCLEOTIDE SEQUENCE</scope>
    <source>
        <strain evidence="4">London</strain>
    </source>
</reference>
<feature type="domain" description="WW" evidence="2">
    <location>
        <begin position="100"/>
        <end position="134"/>
    </location>
</feature>
<dbReference type="InterPro" id="IPR022035">
    <property type="entry name" value="PCIF1_WW"/>
</dbReference>
<evidence type="ECO:0000313" key="4">
    <source>
        <dbReference type="Proteomes" id="UP000015104"/>
    </source>
</evidence>
<dbReference type="SUPFAM" id="SSF51045">
    <property type="entry name" value="WW domain"/>
    <property type="match status" value="1"/>
</dbReference>
<dbReference type="PROSITE" id="PS50020">
    <property type="entry name" value="WW_DOMAIN_2"/>
    <property type="match status" value="1"/>
</dbReference>
<dbReference type="InterPro" id="IPR036020">
    <property type="entry name" value="WW_dom_sf"/>
</dbReference>
<organism evidence="3 4">
    <name type="scientific">Tetranychus urticae</name>
    <name type="common">Two-spotted spider mite</name>
    <dbReference type="NCBI Taxonomy" id="32264"/>
    <lineage>
        <taxon>Eukaryota</taxon>
        <taxon>Metazoa</taxon>
        <taxon>Ecdysozoa</taxon>
        <taxon>Arthropoda</taxon>
        <taxon>Chelicerata</taxon>
        <taxon>Arachnida</taxon>
        <taxon>Acari</taxon>
        <taxon>Acariformes</taxon>
        <taxon>Trombidiformes</taxon>
        <taxon>Prostigmata</taxon>
        <taxon>Eleutherengona</taxon>
        <taxon>Raphignathae</taxon>
        <taxon>Tetranychoidea</taxon>
        <taxon>Tetranychidae</taxon>
        <taxon>Tetranychus</taxon>
    </lineage>
</organism>
<dbReference type="InterPro" id="IPR001202">
    <property type="entry name" value="WW_dom"/>
</dbReference>
<dbReference type="CDD" id="cd00201">
    <property type="entry name" value="WW"/>
    <property type="match status" value="1"/>
</dbReference>
<dbReference type="Gene3D" id="1.20.1270.10">
    <property type="match status" value="1"/>
</dbReference>
<evidence type="ECO:0000313" key="3">
    <source>
        <dbReference type="EnsemblMetazoa" id="tetur08g07390.1"/>
    </source>
</evidence>
<name>T1KCF0_TETUR</name>
<feature type="compositionally biased region" description="Basic and acidic residues" evidence="1">
    <location>
        <begin position="683"/>
        <end position="693"/>
    </location>
</feature>
<dbReference type="Pfam" id="PF12237">
    <property type="entry name" value="PCIF1_WW"/>
    <property type="match status" value="1"/>
</dbReference>
<dbReference type="GO" id="GO:0016422">
    <property type="term" value="F:mRNA (2'-O-methyladenosine-N6-)-methyltransferase activity"/>
    <property type="evidence" value="ECO:0007669"/>
    <property type="project" value="InterPro"/>
</dbReference>
<dbReference type="OrthoDB" id="193787at2759"/>
<dbReference type="HOGENOM" id="CLU_014369_0_0_1"/>
<feature type="region of interest" description="Disordered" evidence="1">
    <location>
        <begin position="130"/>
        <end position="177"/>
    </location>
</feature>
<feature type="region of interest" description="Disordered" evidence="1">
    <location>
        <begin position="26"/>
        <end position="57"/>
    </location>
</feature>
<dbReference type="FunFam" id="2.20.70.10:FF:000036">
    <property type="entry name" value="Phosphorylated CTD-interacting factor 1"/>
    <property type="match status" value="1"/>
</dbReference>
<accession>T1KCF0</accession>
<dbReference type="InterPro" id="IPR039881">
    <property type="entry name" value="PCIF1-like"/>
</dbReference>
<proteinExistence type="predicted"/>
<dbReference type="KEGG" id="tut:107362625"/>
<dbReference type="PANTHER" id="PTHR21727">
    <property type="entry name" value="PHOSPHORYLATED CTD INTERACTING FACTOR 1"/>
    <property type="match status" value="1"/>
</dbReference>
<dbReference type="EnsemblMetazoa" id="tetur08g07390.1">
    <property type="protein sequence ID" value="tetur08g07390.1"/>
    <property type="gene ID" value="tetur08g07390"/>
</dbReference>
<feature type="compositionally biased region" description="Basic and acidic residues" evidence="1">
    <location>
        <begin position="155"/>
        <end position="167"/>
    </location>
</feature>
<feature type="region of interest" description="Disordered" evidence="1">
    <location>
        <begin position="74"/>
        <end position="95"/>
    </location>
</feature>
<dbReference type="Gene3D" id="2.20.70.10">
    <property type="match status" value="1"/>
</dbReference>
<dbReference type="SUPFAM" id="SSF100934">
    <property type="entry name" value="Heat shock protein 70kD (HSP70), C-terminal subdomain"/>
    <property type="match status" value="1"/>
</dbReference>
<dbReference type="SMART" id="SM00456">
    <property type="entry name" value="WW"/>
    <property type="match status" value="1"/>
</dbReference>
<gene>
    <name evidence="3" type="primary">107362625</name>
</gene>
<dbReference type="AlphaFoldDB" id="T1KCF0"/>